<evidence type="ECO:0000313" key="3">
    <source>
        <dbReference type="Proteomes" id="UP000244792"/>
    </source>
</evidence>
<accession>A0A2R4W1V4</accession>
<dbReference type="EMBL" id="CP020921">
    <property type="protein sequence ID" value="AWB10777.1"/>
    <property type="molecule type" value="Genomic_DNA"/>
</dbReference>
<dbReference type="RefSeq" id="WP_199919752.1">
    <property type="nucleotide sequence ID" value="NZ_CP020921.1"/>
</dbReference>
<reference evidence="2 3" key="1">
    <citation type="submission" date="2017-04" db="EMBL/GenBank/DDBJ databases">
        <title>Genomic insights into metabolism of Thermodesulfobium acidiphilum.</title>
        <authorList>
            <person name="Toshchakov S.V."/>
            <person name="Frolov E.N."/>
            <person name="Kublanov I.V."/>
            <person name="Samarov N.I."/>
            <person name="Novikov A."/>
            <person name="Lebedinsky A.V."/>
            <person name="Bonch-Osmolovskaya E.A."/>
            <person name="Chernyh N.A."/>
        </authorList>
    </citation>
    <scope>NUCLEOTIDE SEQUENCE [LARGE SCALE GENOMIC DNA]</scope>
    <source>
        <strain evidence="2 3">3127-1</strain>
    </source>
</reference>
<dbReference type="AlphaFoldDB" id="A0A2R4W1V4"/>
<dbReference type="PANTHER" id="PTHR43581">
    <property type="entry name" value="ATP/GTP PHOSPHATASE"/>
    <property type="match status" value="1"/>
</dbReference>
<feature type="domain" description="Endonuclease GajA/Old nuclease/RecF-like AAA" evidence="1">
    <location>
        <begin position="21"/>
        <end position="146"/>
    </location>
</feature>
<sequence>MNWRFLKNEKSQNFFTEKSQIEKEKILDLIDIKENVFKKLNQKLKDFSIDNIDISFIDGKAPFNNAYLSKKEYIDLPVKYLGSGVEMIISLMFLETMASMSKEKLVILIDEPELHLHPSLQYKLSEYLENISKQHQIIVSTHSPIFFKNCIGKDNIQLLVARIENNEVQIEQSKKFDLFPWSPSWGEINYFAFNHPTIEFHDELYGYLQEKSKKYKQTEFEKWLCNKRNSVRKTKKWTKENNGNPKCKEIEVTLPTFIRNKVHHPENQTMKDKNFSDEELKESIKVMIELIKR</sequence>
<keyword evidence="3" id="KW-1185">Reference proteome</keyword>
<protein>
    <submittedName>
        <fullName evidence="2">AAA ATPase domain-containing protein</fullName>
    </submittedName>
</protein>
<gene>
    <name evidence="2" type="ORF">TDSAC_1437</name>
</gene>
<dbReference type="InterPro" id="IPR027417">
    <property type="entry name" value="P-loop_NTPase"/>
</dbReference>
<dbReference type="Pfam" id="PF13175">
    <property type="entry name" value="AAA_15"/>
    <property type="match status" value="1"/>
</dbReference>
<evidence type="ECO:0000259" key="1">
    <source>
        <dbReference type="Pfam" id="PF13175"/>
    </source>
</evidence>
<dbReference type="InterPro" id="IPR041685">
    <property type="entry name" value="AAA_GajA/Old/RecF-like"/>
</dbReference>
<dbReference type="PANTHER" id="PTHR43581:SF2">
    <property type="entry name" value="EXCINUCLEASE ATPASE SUBUNIT"/>
    <property type="match status" value="1"/>
</dbReference>
<proteinExistence type="predicted"/>
<organism evidence="2 3">
    <name type="scientific">Thermodesulfobium acidiphilum</name>
    <dbReference type="NCBI Taxonomy" id="1794699"/>
    <lineage>
        <taxon>Bacteria</taxon>
        <taxon>Pseudomonadati</taxon>
        <taxon>Thermodesulfobiota</taxon>
        <taxon>Thermodesulfobiia</taxon>
        <taxon>Thermodesulfobiales</taxon>
        <taxon>Thermodesulfobiaceae</taxon>
        <taxon>Thermodesulfobium</taxon>
    </lineage>
</organism>
<dbReference type="KEGG" id="taci:TDSAC_1437"/>
<dbReference type="Gene3D" id="3.40.50.300">
    <property type="entry name" value="P-loop containing nucleotide triphosphate hydrolases"/>
    <property type="match status" value="1"/>
</dbReference>
<dbReference type="SUPFAM" id="SSF52540">
    <property type="entry name" value="P-loop containing nucleoside triphosphate hydrolases"/>
    <property type="match status" value="1"/>
</dbReference>
<name>A0A2R4W1V4_THEAF</name>
<dbReference type="Proteomes" id="UP000244792">
    <property type="component" value="Chromosome"/>
</dbReference>
<evidence type="ECO:0000313" key="2">
    <source>
        <dbReference type="EMBL" id="AWB10777.1"/>
    </source>
</evidence>
<dbReference type="InterPro" id="IPR051396">
    <property type="entry name" value="Bact_Antivir_Def_Nuclease"/>
</dbReference>